<feature type="signal peptide" evidence="1">
    <location>
        <begin position="1"/>
        <end position="26"/>
    </location>
</feature>
<keyword evidence="3" id="KW-1185">Reference proteome</keyword>
<evidence type="ECO:0000256" key="1">
    <source>
        <dbReference type="SAM" id="SignalP"/>
    </source>
</evidence>
<evidence type="ECO:0000313" key="2">
    <source>
        <dbReference type="EMBL" id="KAF2825379.1"/>
    </source>
</evidence>
<dbReference type="OrthoDB" id="3787832at2759"/>
<accession>A0A6A6ZXW2</accession>
<organism evidence="2 3">
    <name type="scientific">Ophiobolus disseminans</name>
    <dbReference type="NCBI Taxonomy" id="1469910"/>
    <lineage>
        <taxon>Eukaryota</taxon>
        <taxon>Fungi</taxon>
        <taxon>Dikarya</taxon>
        <taxon>Ascomycota</taxon>
        <taxon>Pezizomycotina</taxon>
        <taxon>Dothideomycetes</taxon>
        <taxon>Pleosporomycetidae</taxon>
        <taxon>Pleosporales</taxon>
        <taxon>Pleosporineae</taxon>
        <taxon>Phaeosphaeriaceae</taxon>
        <taxon>Ophiobolus</taxon>
    </lineage>
</organism>
<sequence length="207" mass="22499">MYITPPLLRLLFILLPFLSLLPPTTALPNSIDRINSPYAPLIGSCGKWTDYPTEEAYIFAYNAFCETFISPTKKNIVGANAPLQATYDLALGTRNKRGPWVLEIICQYPGSKPPEMEARCDVTSEQCKMRFGQFLDDAGIGGGLDKAYCVIENTGGDALAGGKGEKGMSGEGQVVVWGGMIDPALERQGGKGTLQRAIYKARKKRGE</sequence>
<dbReference type="Proteomes" id="UP000799424">
    <property type="component" value="Unassembled WGS sequence"/>
</dbReference>
<proteinExistence type="predicted"/>
<feature type="chain" id="PRO_5025609236" description="Ecp2 effector protein domain-containing protein" evidence="1">
    <location>
        <begin position="27"/>
        <end position="207"/>
    </location>
</feature>
<keyword evidence="1" id="KW-0732">Signal</keyword>
<dbReference type="AlphaFoldDB" id="A0A6A6ZXW2"/>
<dbReference type="EMBL" id="MU006228">
    <property type="protein sequence ID" value="KAF2825379.1"/>
    <property type="molecule type" value="Genomic_DNA"/>
</dbReference>
<evidence type="ECO:0000313" key="3">
    <source>
        <dbReference type="Proteomes" id="UP000799424"/>
    </source>
</evidence>
<protein>
    <recommendedName>
        <fullName evidence="4">Ecp2 effector protein domain-containing protein</fullName>
    </recommendedName>
</protein>
<name>A0A6A6ZXW2_9PLEO</name>
<evidence type="ECO:0008006" key="4">
    <source>
        <dbReference type="Google" id="ProtNLM"/>
    </source>
</evidence>
<reference evidence="2" key="1">
    <citation type="journal article" date="2020" name="Stud. Mycol.">
        <title>101 Dothideomycetes genomes: a test case for predicting lifestyles and emergence of pathogens.</title>
        <authorList>
            <person name="Haridas S."/>
            <person name="Albert R."/>
            <person name="Binder M."/>
            <person name="Bloem J."/>
            <person name="Labutti K."/>
            <person name="Salamov A."/>
            <person name="Andreopoulos B."/>
            <person name="Baker S."/>
            <person name="Barry K."/>
            <person name="Bills G."/>
            <person name="Bluhm B."/>
            <person name="Cannon C."/>
            <person name="Castanera R."/>
            <person name="Culley D."/>
            <person name="Daum C."/>
            <person name="Ezra D."/>
            <person name="Gonzalez J."/>
            <person name="Henrissat B."/>
            <person name="Kuo A."/>
            <person name="Liang C."/>
            <person name="Lipzen A."/>
            <person name="Lutzoni F."/>
            <person name="Magnuson J."/>
            <person name="Mondo S."/>
            <person name="Nolan M."/>
            <person name="Ohm R."/>
            <person name="Pangilinan J."/>
            <person name="Park H.-J."/>
            <person name="Ramirez L."/>
            <person name="Alfaro M."/>
            <person name="Sun H."/>
            <person name="Tritt A."/>
            <person name="Yoshinaga Y."/>
            <person name="Zwiers L.-H."/>
            <person name="Turgeon B."/>
            <person name="Goodwin S."/>
            <person name="Spatafora J."/>
            <person name="Crous P."/>
            <person name="Grigoriev I."/>
        </authorList>
    </citation>
    <scope>NUCLEOTIDE SEQUENCE</scope>
    <source>
        <strain evidence="2">CBS 113818</strain>
    </source>
</reference>
<gene>
    <name evidence="2" type="ORF">CC86DRAFT_419343</name>
</gene>